<keyword evidence="1" id="KW-0963">Cytoplasm</keyword>
<feature type="active site" evidence="6">
    <location>
        <position position="189"/>
    </location>
</feature>
<feature type="domain" description="Response regulatory" evidence="9">
    <location>
        <begin position="1"/>
        <end position="118"/>
    </location>
</feature>
<evidence type="ECO:0000256" key="2">
    <source>
        <dbReference type="ARBA" id="ARBA00022500"/>
    </source>
</evidence>
<dbReference type="Gene3D" id="3.40.50.180">
    <property type="entry name" value="Methylesterase CheB, C-terminal domain"/>
    <property type="match status" value="1"/>
</dbReference>
<keyword evidence="13" id="KW-1185">Reference proteome</keyword>
<dbReference type="PROSITE" id="PS50122">
    <property type="entry name" value="CHEB"/>
    <property type="match status" value="1"/>
</dbReference>
<dbReference type="GO" id="GO:0000156">
    <property type="term" value="F:phosphorelay response regulator activity"/>
    <property type="evidence" value="ECO:0007669"/>
    <property type="project" value="InterPro"/>
</dbReference>
<dbReference type="InterPro" id="IPR001789">
    <property type="entry name" value="Sig_transdc_resp-reg_receiver"/>
</dbReference>
<name>A0A1H6FJE1_9GAMM</name>
<dbReference type="SMART" id="SM00448">
    <property type="entry name" value="REC"/>
    <property type="match status" value="1"/>
</dbReference>
<feature type="region of interest" description="Disordered" evidence="8">
    <location>
        <begin position="127"/>
        <end position="147"/>
    </location>
</feature>
<keyword evidence="2 6" id="KW-0145">Chemotaxis</keyword>
<dbReference type="InterPro" id="IPR000673">
    <property type="entry name" value="Sig_transdc_resp-reg_Me-estase"/>
</dbReference>
<comment type="catalytic activity">
    <reaction evidence="5">
        <text>[protein]-L-glutamate 5-O-methyl ester + H2O = L-glutamyl-[protein] + methanol + H(+)</text>
        <dbReference type="Rhea" id="RHEA:23236"/>
        <dbReference type="Rhea" id="RHEA-COMP:10208"/>
        <dbReference type="Rhea" id="RHEA-COMP:10311"/>
        <dbReference type="ChEBI" id="CHEBI:15377"/>
        <dbReference type="ChEBI" id="CHEBI:15378"/>
        <dbReference type="ChEBI" id="CHEBI:17790"/>
        <dbReference type="ChEBI" id="CHEBI:29973"/>
        <dbReference type="ChEBI" id="CHEBI:82795"/>
        <dbReference type="EC" id="3.1.1.61"/>
    </reaction>
</comment>
<dbReference type="OrthoDB" id="9793421at2"/>
<dbReference type="PROSITE" id="PS50110">
    <property type="entry name" value="RESPONSE_REGULATORY"/>
    <property type="match status" value="1"/>
</dbReference>
<dbReference type="RefSeq" id="WP_103922618.1">
    <property type="nucleotide sequence ID" value="NZ_FMSV02000558.1"/>
</dbReference>
<dbReference type="NCBIfam" id="NF009206">
    <property type="entry name" value="PRK12555.1"/>
    <property type="match status" value="1"/>
</dbReference>
<evidence type="ECO:0000313" key="11">
    <source>
        <dbReference type="EMBL" id="SEH09134.1"/>
    </source>
</evidence>
<dbReference type="InterPro" id="IPR035909">
    <property type="entry name" value="CheB_C"/>
</dbReference>
<evidence type="ECO:0000256" key="4">
    <source>
        <dbReference type="ARBA" id="ARBA00039140"/>
    </source>
</evidence>
<dbReference type="InterPro" id="IPR008248">
    <property type="entry name" value="CheB-like"/>
</dbReference>
<protein>
    <recommendedName>
        <fullName evidence="4">protein-glutamate methylesterase</fullName>
        <ecNumber evidence="4">3.1.1.61</ecNumber>
    </recommendedName>
</protein>
<dbReference type="Proteomes" id="UP000236724">
    <property type="component" value="Unassembled WGS sequence"/>
</dbReference>
<feature type="compositionally biased region" description="Polar residues" evidence="8">
    <location>
        <begin position="127"/>
        <end position="146"/>
    </location>
</feature>
<evidence type="ECO:0000313" key="12">
    <source>
        <dbReference type="EMBL" id="SEH09263.1"/>
    </source>
</evidence>
<accession>A0A1H6FJE1</accession>
<dbReference type="EMBL" id="FMSV02000558">
    <property type="protein sequence ID" value="SEH09134.1"/>
    <property type="molecule type" value="Genomic_DNA"/>
</dbReference>
<keyword evidence="3 6" id="KW-0378">Hydrolase</keyword>
<dbReference type="EC" id="3.1.1.61" evidence="4"/>
<evidence type="ECO:0000256" key="3">
    <source>
        <dbReference type="ARBA" id="ARBA00022801"/>
    </source>
</evidence>
<dbReference type="CDD" id="cd16432">
    <property type="entry name" value="CheB_Rec"/>
    <property type="match status" value="1"/>
</dbReference>
<evidence type="ECO:0000256" key="7">
    <source>
        <dbReference type="PROSITE-ProRule" id="PRU00169"/>
    </source>
</evidence>
<evidence type="ECO:0000256" key="5">
    <source>
        <dbReference type="ARBA" id="ARBA00048267"/>
    </source>
</evidence>
<evidence type="ECO:0000259" key="9">
    <source>
        <dbReference type="PROSITE" id="PS50110"/>
    </source>
</evidence>
<evidence type="ECO:0000256" key="8">
    <source>
        <dbReference type="SAM" id="MobiDB-lite"/>
    </source>
</evidence>
<evidence type="ECO:0000256" key="6">
    <source>
        <dbReference type="PROSITE-ProRule" id="PRU00050"/>
    </source>
</evidence>
<dbReference type="GO" id="GO:0006935">
    <property type="term" value="P:chemotaxis"/>
    <property type="evidence" value="ECO:0007669"/>
    <property type="project" value="UniProtKB-UniRule"/>
</dbReference>
<dbReference type="Gene3D" id="3.40.50.2300">
    <property type="match status" value="1"/>
</dbReference>
<gene>
    <name evidence="11" type="primary">cheB3_2</name>
    <name evidence="12" type="synonym">cheB3_3</name>
    <name evidence="11" type="ORF">MBHS_05028</name>
    <name evidence="12" type="ORF">MBHS_05158</name>
</gene>
<dbReference type="GO" id="GO:0005737">
    <property type="term" value="C:cytoplasm"/>
    <property type="evidence" value="ECO:0007669"/>
    <property type="project" value="InterPro"/>
</dbReference>
<dbReference type="InterPro" id="IPR011006">
    <property type="entry name" value="CheY-like_superfamily"/>
</dbReference>
<dbReference type="SUPFAM" id="SSF52738">
    <property type="entry name" value="Methylesterase CheB, C-terminal domain"/>
    <property type="match status" value="1"/>
</dbReference>
<feature type="active site" evidence="6">
    <location>
        <position position="283"/>
    </location>
</feature>
<feature type="domain" description="CheB-type methylesterase" evidence="10">
    <location>
        <begin position="150"/>
        <end position="341"/>
    </location>
</feature>
<dbReference type="Pfam" id="PF01339">
    <property type="entry name" value="CheB_methylest"/>
    <property type="match status" value="1"/>
</dbReference>
<feature type="active site" evidence="6">
    <location>
        <position position="162"/>
    </location>
</feature>
<dbReference type="SUPFAM" id="SSF52172">
    <property type="entry name" value="CheY-like"/>
    <property type="match status" value="1"/>
</dbReference>
<evidence type="ECO:0000259" key="10">
    <source>
        <dbReference type="PROSITE" id="PS50122"/>
    </source>
</evidence>
<sequence length="342" mass="37760">MMRIGIIKHQRTDILCRLIQRLQTYEIAWVAKSAESGLAHCQQDPPDLILMELDMPEMNGVEMTRHIMAHTPCQILLMTPDAERAASKVFEAMRLGAKDVVSCHNDYSCEYQLLQKKLRILSHLQGTEKGQSPAPTRNAHATSVRQRSVPVEKVPLVLIGSSTGGPQALAEILKKLPENFHAAVIIIQHLEQSFSTNLIDWLKKQCLMPVESAVANTAPRRGRVYLAAGNNKHLIVNEKARFAYTSEPLALHYRPSVDIFFNSIAQYGPDSGIAVLLTGMGRDGAAGLSTLQKKGWYTIAQDQASSVVYGMPKAAKDLGAAMKILPLEQIASTLVQFSRKII</sequence>
<dbReference type="GO" id="GO:0008984">
    <property type="term" value="F:protein-glutamate methylesterase activity"/>
    <property type="evidence" value="ECO:0007669"/>
    <property type="project" value="UniProtKB-EC"/>
</dbReference>
<dbReference type="PANTHER" id="PTHR42872">
    <property type="entry name" value="PROTEIN-GLUTAMATE METHYLESTERASE/PROTEIN-GLUTAMINE GLUTAMINASE"/>
    <property type="match status" value="1"/>
</dbReference>
<dbReference type="EMBL" id="FMSV02000559">
    <property type="protein sequence ID" value="SEH09263.1"/>
    <property type="molecule type" value="Genomic_DNA"/>
</dbReference>
<dbReference type="AlphaFoldDB" id="A0A1H6FJE1"/>
<dbReference type="PANTHER" id="PTHR42872:SF6">
    <property type="entry name" value="PROTEIN-GLUTAMATE METHYLESTERASE_PROTEIN-GLUTAMINE GLUTAMINASE"/>
    <property type="match status" value="1"/>
</dbReference>
<organism evidence="11 13">
    <name type="scientific">Candidatus Venteria ishoeyi</name>
    <dbReference type="NCBI Taxonomy" id="1899563"/>
    <lineage>
        <taxon>Bacteria</taxon>
        <taxon>Pseudomonadati</taxon>
        <taxon>Pseudomonadota</taxon>
        <taxon>Gammaproteobacteria</taxon>
        <taxon>Thiotrichales</taxon>
        <taxon>Thiotrichaceae</taxon>
        <taxon>Venteria</taxon>
    </lineage>
</organism>
<evidence type="ECO:0000256" key="1">
    <source>
        <dbReference type="ARBA" id="ARBA00022490"/>
    </source>
</evidence>
<proteinExistence type="predicted"/>
<comment type="caution">
    <text evidence="7">Lacks conserved residue(s) required for the propagation of feature annotation.</text>
</comment>
<evidence type="ECO:0000313" key="13">
    <source>
        <dbReference type="Proteomes" id="UP000236724"/>
    </source>
</evidence>
<dbReference type="PIRSF" id="PIRSF000876">
    <property type="entry name" value="RR_chemtxs_CheB"/>
    <property type="match status" value="1"/>
</dbReference>
<reference evidence="11 13" key="1">
    <citation type="submission" date="2016-10" db="EMBL/GenBank/DDBJ databases">
        <authorList>
            <person name="de Groot N.N."/>
        </authorList>
    </citation>
    <scope>NUCLEOTIDE SEQUENCE [LARGE SCALE GENOMIC DNA]</scope>
    <source>
        <strain evidence="11">MBHS1</strain>
    </source>
</reference>
<dbReference type="Pfam" id="PF00072">
    <property type="entry name" value="Response_reg"/>
    <property type="match status" value="1"/>
</dbReference>